<reference evidence="1" key="2">
    <citation type="submission" date="2025-09" db="UniProtKB">
        <authorList>
            <consortium name="Ensembl"/>
        </authorList>
    </citation>
    <scope>IDENTIFICATION</scope>
</reference>
<dbReference type="Proteomes" id="UP000694414">
    <property type="component" value="Unplaced"/>
</dbReference>
<accession>A0A8C8ZE43</accession>
<keyword evidence="2" id="KW-1185">Reference proteome</keyword>
<sequence>SLPDVGALRARARRPPADLWAQLPGSFSSPGCTTDLHMWDNGIQQRMSPPSSFYL</sequence>
<dbReference type="GeneTree" id="ENSGT00910000147205"/>
<name>A0A8C8ZE43_PROSS</name>
<dbReference type="Ensembl" id="ENSPSMT00000016977.1">
    <property type="protein sequence ID" value="ENSPSMP00000014614.1"/>
    <property type="gene ID" value="ENSPSMG00000010484.1"/>
</dbReference>
<dbReference type="AlphaFoldDB" id="A0A8C8ZE43"/>
<evidence type="ECO:0000313" key="1">
    <source>
        <dbReference type="Ensembl" id="ENSPSMP00000014614.1"/>
    </source>
</evidence>
<organism evidence="1 2">
    <name type="scientific">Prolemur simus</name>
    <name type="common">Greater bamboo lemur</name>
    <name type="synonym">Hapalemur simus</name>
    <dbReference type="NCBI Taxonomy" id="1328070"/>
    <lineage>
        <taxon>Eukaryota</taxon>
        <taxon>Metazoa</taxon>
        <taxon>Chordata</taxon>
        <taxon>Craniata</taxon>
        <taxon>Vertebrata</taxon>
        <taxon>Euteleostomi</taxon>
        <taxon>Mammalia</taxon>
        <taxon>Eutheria</taxon>
        <taxon>Euarchontoglires</taxon>
        <taxon>Primates</taxon>
        <taxon>Strepsirrhini</taxon>
        <taxon>Lemuriformes</taxon>
        <taxon>Lemuridae</taxon>
        <taxon>Prolemur</taxon>
    </lineage>
</organism>
<evidence type="ECO:0000313" key="2">
    <source>
        <dbReference type="Proteomes" id="UP000694414"/>
    </source>
</evidence>
<proteinExistence type="predicted"/>
<protein>
    <submittedName>
        <fullName evidence="1">Uncharacterized protein</fullName>
    </submittedName>
</protein>
<reference evidence="1" key="1">
    <citation type="submission" date="2025-08" db="UniProtKB">
        <authorList>
            <consortium name="Ensembl"/>
        </authorList>
    </citation>
    <scope>IDENTIFICATION</scope>
</reference>